<reference evidence="1" key="1">
    <citation type="submission" date="2019-12" db="EMBL/GenBank/DDBJ databases">
        <title>An insight into the sialome of adult female Ixodes ricinus ticks feeding for 6 days.</title>
        <authorList>
            <person name="Perner J."/>
            <person name="Ribeiro J.M.C."/>
        </authorList>
    </citation>
    <scope>NUCLEOTIDE SEQUENCE</scope>
    <source>
        <strain evidence="1">Semi-engorged</strain>
        <tissue evidence="1">Salivary glands</tissue>
    </source>
</reference>
<name>A0A6B0UMB6_IXORI</name>
<dbReference type="EMBL" id="GIFC01008723">
    <property type="protein sequence ID" value="MXU90806.1"/>
    <property type="molecule type" value="Transcribed_RNA"/>
</dbReference>
<protein>
    <submittedName>
        <fullName evidence="1">Putative tick transposon</fullName>
    </submittedName>
</protein>
<organism evidence="1">
    <name type="scientific">Ixodes ricinus</name>
    <name type="common">Common tick</name>
    <name type="synonym">Acarus ricinus</name>
    <dbReference type="NCBI Taxonomy" id="34613"/>
    <lineage>
        <taxon>Eukaryota</taxon>
        <taxon>Metazoa</taxon>
        <taxon>Ecdysozoa</taxon>
        <taxon>Arthropoda</taxon>
        <taxon>Chelicerata</taxon>
        <taxon>Arachnida</taxon>
        <taxon>Acari</taxon>
        <taxon>Parasitiformes</taxon>
        <taxon>Ixodida</taxon>
        <taxon>Ixodoidea</taxon>
        <taxon>Ixodidae</taxon>
        <taxon>Ixodinae</taxon>
        <taxon>Ixodes</taxon>
    </lineage>
</organism>
<accession>A0A6B0UMB6</accession>
<dbReference type="AlphaFoldDB" id="A0A6B0UMB6"/>
<proteinExistence type="predicted"/>
<evidence type="ECO:0000313" key="1">
    <source>
        <dbReference type="EMBL" id="MXU90806.1"/>
    </source>
</evidence>
<sequence>MKHSALWNYNIYEVIGGIWKGVMVPGLSCGNAVLCVKSEVQSRLGSRQRSVGRLALGAYGNTTNEGVLEDTSWASFEAREAISKLNVKQILHTIEDTQWLRKLYKNLYMKILNTKWTS</sequence>